<name>A0A1N7SKM3_9BURK</name>
<evidence type="ECO:0000256" key="1">
    <source>
        <dbReference type="SAM" id="MobiDB-lite"/>
    </source>
</evidence>
<organism evidence="2 3">
    <name type="scientific">Paraburkholderia ribeironis</name>
    <dbReference type="NCBI Taxonomy" id="1247936"/>
    <lineage>
        <taxon>Bacteria</taxon>
        <taxon>Pseudomonadati</taxon>
        <taxon>Pseudomonadota</taxon>
        <taxon>Betaproteobacteria</taxon>
        <taxon>Burkholderiales</taxon>
        <taxon>Burkholderiaceae</taxon>
        <taxon>Paraburkholderia</taxon>
    </lineage>
</organism>
<feature type="compositionally biased region" description="Acidic residues" evidence="1">
    <location>
        <begin position="1"/>
        <end position="10"/>
    </location>
</feature>
<evidence type="ECO:0000313" key="2">
    <source>
        <dbReference type="EMBL" id="SIT47971.1"/>
    </source>
</evidence>
<dbReference type="Proteomes" id="UP000187012">
    <property type="component" value="Unassembled WGS sequence"/>
</dbReference>
<reference evidence="2 3" key="1">
    <citation type="submission" date="2016-12" db="EMBL/GenBank/DDBJ databases">
        <authorList>
            <person name="Song W.-J."/>
            <person name="Kurnit D.M."/>
        </authorList>
    </citation>
    <scope>NUCLEOTIDE SEQUENCE [LARGE SCALE GENOMIC DNA]</scope>
    <source>
        <strain evidence="2 3">STM7296</strain>
    </source>
</reference>
<feature type="region of interest" description="Disordered" evidence="1">
    <location>
        <begin position="1"/>
        <end position="30"/>
    </location>
</feature>
<feature type="region of interest" description="Disordered" evidence="1">
    <location>
        <begin position="70"/>
        <end position="108"/>
    </location>
</feature>
<dbReference type="STRING" id="1247936.BN2475_860029"/>
<dbReference type="AlphaFoldDB" id="A0A1N7SKM3"/>
<accession>A0A1N7SKM3</accession>
<keyword evidence="3" id="KW-1185">Reference proteome</keyword>
<gene>
    <name evidence="2" type="ORF">BN2475_860029</name>
</gene>
<dbReference type="EMBL" id="CYGX02000086">
    <property type="protein sequence ID" value="SIT47971.1"/>
    <property type="molecule type" value="Genomic_DNA"/>
</dbReference>
<sequence>MNDRELDEGVESGGSPSDQTPALPARRDPDLRALVRAYPLSLRHLEAMMAERSISVDHSIGASLGHQAVAGAGEGVSPPQAPGWQELADGRDVHSRQGGSGGISAGPSTRTATRLTFCCAPIGTSLRPGVTLKNRLPTTV</sequence>
<evidence type="ECO:0000313" key="3">
    <source>
        <dbReference type="Proteomes" id="UP000187012"/>
    </source>
</evidence>
<protein>
    <submittedName>
        <fullName evidence="2">Uncharacterized protein</fullName>
    </submittedName>
</protein>
<proteinExistence type="predicted"/>